<evidence type="ECO:0000256" key="2">
    <source>
        <dbReference type="ARBA" id="ARBA00007165"/>
    </source>
</evidence>
<evidence type="ECO:0000256" key="3">
    <source>
        <dbReference type="ARBA" id="ARBA00022692"/>
    </source>
</evidence>
<dbReference type="RefSeq" id="WP_366190624.1">
    <property type="nucleotide sequence ID" value="NZ_JBFBVU010000001.1"/>
</dbReference>
<dbReference type="EMBL" id="JBFBVU010000001">
    <property type="protein sequence ID" value="MEV8465252.1"/>
    <property type="molecule type" value="Genomic_DNA"/>
</dbReference>
<dbReference type="PANTHER" id="PTHR23427">
    <property type="entry name" value="SURFEIT LOCUS PROTEIN"/>
    <property type="match status" value="1"/>
</dbReference>
<name>A0ABV3L123_9RHOB</name>
<dbReference type="PANTHER" id="PTHR23427:SF2">
    <property type="entry name" value="SURFEIT LOCUS PROTEIN 1"/>
    <property type="match status" value="1"/>
</dbReference>
<accession>A0ABV3L123</accession>
<feature type="transmembrane region" description="Helical" evidence="6">
    <location>
        <begin position="194"/>
        <end position="215"/>
    </location>
</feature>
<keyword evidence="3 6" id="KW-0812">Transmembrane</keyword>
<protein>
    <recommendedName>
        <fullName evidence="6">SURF1-like protein</fullName>
    </recommendedName>
</protein>
<evidence type="ECO:0000256" key="6">
    <source>
        <dbReference type="RuleBase" id="RU363076"/>
    </source>
</evidence>
<dbReference type="CDD" id="cd06662">
    <property type="entry name" value="SURF1"/>
    <property type="match status" value="1"/>
</dbReference>
<dbReference type="InterPro" id="IPR045214">
    <property type="entry name" value="Surf1/Surf4"/>
</dbReference>
<dbReference type="PROSITE" id="PS50895">
    <property type="entry name" value="SURF1"/>
    <property type="match status" value="1"/>
</dbReference>
<keyword evidence="5 6" id="KW-0472">Membrane</keyword>
<gene>
    <name evidence="7" type="ORF">AB0T83_00470</name>
</gene>
<comment type="caution">
    <text evidence="6">Lacks conserved residue(s) required for the propagation of feature annotation.</text>
</comment>
<reference evidence="7 8" key="1">
    <citation type="submission" date="2024-07" db="EMBL/GenBank/DDBJ databases">
        <authorList>
            <person name="Kang M."/>
        </authorList>
    </citation>
    <scope>NUCLEOTIDE SEQUENCE [LARGE SCALE GENOMIC DNA]</scope>
    <source>
        <strain evidence="7 8">DFM31</strain>
    </source>
</reference>
<comment type="similarity">
    <text evidence="2 6">Belongs to the SURF1 family.</text>
</comment>
<comment type="caution">
    <text evidence="7">The sequence shown here is derived from an EMBL/GenBank/DDBJ whole genome shotgun (WGS) entry which is preliminary data.</text>
</comment>
<evidence type="ECO:0000313" key="8">
    <source>
        <dbReference type="Proteomes" id="UP001553161"/>
    </source>
</evidence>
<keyword evidence="4 6" id="KW-1133">Transmembrane helix</keyword>
<evidence type="ECO:0000313" key="7">
    <source>
        <dbReference type="EMBL" id="MEV8465252.1"/>
    </source>
</evidence>
<dbReference type="Pfam" id="PF02104">
    <property type="entry name" value="SURF1"/>
    <property type="match status" value="1"/>
</dbReference>
<dbReference type="Proteomes" id="UP001553161">
    <property type="component" value="Unassembled WGS sequence"/>
</dbReference>
<organism evidence="7 8">
    <name type="scientific">Meridianimarinicoccus marinus</name>
    <dbReference type="NCBI Taxonomy" id="3231483"/>
    <lineage>
        <taxon>Bacteria</taxon>
        <taxon>Pseudomonadati</taxon>
        <taxon>Pseudomonadota</taxon>
        <taxon>Alphaproteobacteria</taxon>
        <taxon>Rhodobacterales</taxon>
        <taxon>Paracoccaceae</taxon>
        <taxon>Meridianimarinicoccus</taxon>
    </lineage>
</organism>
<evidence type="ECO:0000256" key="1">
    <source>
        <dbReference type="ARBA" id="ARBA00004370"/>
    </source>
</evidence>
<evidence type="ECO:0000256" key="4">
    <source>
        <dbReference type="ARBA" id="ARBA00022989"/>
    </source>
</evidence>
<keyword evidence="6" id="KW-1003">Cell membrane</keyword>
<evidence type="ECO:0000256" key="5">
    <source>
        <dbReference type="ARBA" id="ARBA00023136"/>
    </source>
</evidence>
<keyword evidence="8" id="KW-1185">Reference proteome</keyword>
<comment type="subcellular location">
    <subcellularLocation>
        <location evidence="6">Cell membrane</location>
        <topology evidence="6">Multi-pass membrane protein</topology>
    </subcellularLocation>
    <subcellularLocation>
        <location evidence="1">Membrane</location>
    </subcellularLocation>
</comment>
<dbReference type="InterPro" id="IPR002994">
    <property type="entry name" value="Surf1/Shy1"/>
</dbReference>
<proteinExistence type="inferred from homology"/>
<sequence length="225" mass="24666">MRRLILPLIFGLAGAAVLVGLGVWQVQRLGWKQGVLAEIEARIGAAPVALPAQPEETRDKYLPVTATGVIGPDEILVQSSMKLVGPGFRVIAPFETGGRRILLDRGFIRLTDRDRLRPAVTATITGNLHWPDEIDGFTPDPDIPGSMWFAREIATMAAHLNTEPVLLVSRTSDEDPVAVTPLPVTATGIPNNHLQYAITWFLLAAVWIAMTAFFVTSQRRRTKKD</sequence>